<dbReference type="EMBL" id="KN824283">
    <property type="protein sequence ID" value="KIM31054.1"/>
    <property type="molecule type" value="Genomic_DNA"/>
</dbReference>
<dbReference type="GO" id="GO:0005743">
    <property type="term" value="C:mitochondrial inner membrane"/>
    <property type="evidence" value="ECO:0007669"/>
    <property type="project" value="UniProtKB-SubCell"/>
</dbReference>
<reference evidence="20" key="2">
    <citation type="submission" date="2015-01" db="EMBL/GenBank/DDBJ databases">
        <title>Evolutionary Origins and Diversification of the Mycorrhizal Mutualists.</title>
        <authorList>
            <consortium name="DOE Joint Genome Institute"/>
            <consortium name="Mycorrhizal Genomics Consortium"/>
            <person name="Kohler A."/>
            <person name="Kuo A."/>
            <person name="Nagy L.G."/>
            <person name="Floudas D."/>
            <person name="Copeland A."/>
            <person name="Barry K.W."/>
            <person name="Cichocki N."/>
            <person name="Veneault-Fourrey C."/>
            <person name="LaButti K."/>
            <person name="Lindquist E.A."/>
            <person name="Lipzen A."/>
            <person name="Lundell T."/>
            <person name="Morin E."/>
            <person name="Murat C."/>
            <person name="Riley R."/>
            <person name="Ohm R."/>
            <person name="Sun H."/>
            <person name="Tunlid A."/>
            <person name="Henrissat B."/>
            <person name="Grigoriev I.V."/>
            <person name="Hibbett D.S."/>
            <person name="Martin F."/>
        </authorList>
    </citation>
    <scope>NUCLEOTIDE SEQUENCE [LARGE SCALE GENOMIC DNA]</scope>
    <source>
        <strain evidence="20">MAFF 305830</strain>
    </source>
</reference>
<evidence type="ECO:0000256" key="2">
    <source>
        <dbReference type="ARBA" id="ARBA00004443"/>
    </source>
</evidence>
<keyword evidence="14" id="KW-0496">Mitochondrion</keyword>
<dbReference type="InterPro" id="IPR015222">
    <property type="entry name" value="Tam41"/>
</dbReference>
<keyword evidence="13" id="KW-0443">Lipid metabolism</keyword>
<dbReference type="UniPathway" id="UPA00557">
    <property type="reaction ID" value="UER00614"/>
</dbReference>
<evidence type="ECO:0000256" key="3">
    <source>
        <dbReference type="ARBA" id="ARBA00005119"/>
    </source>
</evidence>
<keyword evidence="9" id="KW-0808">Transferase</keyword>
<keyword evidence="20" id="KW-1185">Reference proteome</keyword>
<comment type="subcellular location">
    <subcellularLocation>
        <location evidence="2">Mitochondrion inner membrane</location>
        <topology evidence="2">Peripheral membrane protein</topology>
        <orientation evidence="2">Matrix side</orientation>
    </subcellularLocation>
</comment>
<comment type="cofactor">
    <cofactor evidence="1">
        <name>Mg(2+)</name>
        <dbReference type="ChEBI" id="CHEBI:18420"/>
    </cofactor>
</comment>
<dbReference type="PANTHER" id="PTHR13619:SF0">
    <property type="entry name" value="PHOSPHATIDATE CYTIDYLYLTRANSFERASE, MITOCHONDRIAL"/>
    <property type="match status" value="1"/>
</dbReference>
<evidence type="ECO:0000256" key="9">
    <source>
        <dbReference type="ARBA" id="ARBA00022679"/>
    </source>
</evidence>
<comment type="similarity">
    <text evidence="5">Belongs to the TAM41 family.</text>
</comment>
<keyword evidence="11" id="KW-0999">Mitochondrion inner membrane</keyword>
<reference evidence="19 20" key="1">
    <citation type="submission" date="2014-04" db="EMBL/GenBank/DDBJ databases">
        <authorList>
            <consortium name="DOE Joint Genome Institute"/>
            <person name="Kuo A."/>
            <person name="Zuccaro A."/>
            <person name="Kohler A."/>
            <person name="Nagy L.G."/>
            <person name="Floudas D."/>
            <person name="Copeland A."/>
            <person name="Barry K.W."/>
            <person name="Cichocki N."/>
            <person name="Veneault-Fourrey C."/>
            <person name="LaButti K."/>
            <person name="Lindquist E.A."/>
            <person name="Lipzen A."/>
            <person name="Lundell T."/>
            <person name="Morin E."/>
            <person name="Murat C."/>
            <person name="Sun H."/>
            <person name="Tunlid A."/>
            <person name="Henrissat B."/>
            <person name="Grigoriev I.V."/>
            <person name="Hibbett D.S."/>
            <person name="Martin F."/>
            <person name="Nordberg H.P."/>
            <person name="Cantor M.N."/>
            <person name="Hua S.X."/>
        </authorList>
    </citation>
    <scope>NUCLEOTIDE SEQUENCE [LARGE SCALE GENOMIC DNA]</scope>
    <source>
        <strain evidence="19 20">MAFF 305830</strain>
    </source>
</reference>
<evidence type="ECO:0000256" key="15">
    <source>
        <dbReference type="ARBA" id="ARBA00023136"/>
    </source>
</evidence>
<evidence type="ECO:0000313" key="20">
    <source>
        <dbReference type="Proteomes" id="UP000054097"/>
    </source>
</evidence>
<keyword evidence="15" id="KW-0472">Membrane</keyword>
<evidence type="ECO:0000256" key="14">
    <source>
        <dbReference type="ARBA" id="ARBA00023128"/>
    </source>
</evidence>
<evidence type="ECO:0000256" key="6">
    <source>
        <dbReference type="ARBA" id="ARBA00012487"/>
    </source>
</evidence>
<dbReference type="GO" id="GO:0004605">
    <property type="term" value="F:phosphatidate cytidylyltransferase activity"/>
    <property type="evidence" value="ECO:0007669"/>
    <property type="project" value="UniProtKB-EC"/>
</dbReference>
<evidence type="ECO:0000256" key="12">
    <source>
        <dbReference type="ARBA" id="ARBA00022842"/>
    </source>
</evidence>
<evidence type="ECO:0000256" key="10">
    <source>
        <dbReference type="ARBA" id="ARBA00022695"/>
    </source>
</evidence>
<evidence type="ECO:0000256" key="11">
    <source>
        <dbReference type="ARBA" id="ARBA00022792"/>
    </source>
</evidence>
<accession>A0A0C3BFU4</accession>
<evidence type="ECO:0000256" key="17">
    <source>
        <dbReference type="ARBA" id="ARBA00023264"/>
    </source>
</evidence>
<protein>
    <recommendedName>
        <fullName evidence="7">Phosphatidate cytidylyltransferase, mitochondrial</fullName>
        <ecNumber evidence="6">2.7.7.41</ecNumber>
    </recommendedName>
    <alternativeName>
        <fullName evidence="18">CDP-diacylglycerol synthase</fullName>
    </alternativeName>
</protein>
<evidence type="ECO:0000256" key="1">
    <source>
        <dbReference type="ARBA" id="ARBA00001946"/>
    </source>
</evidence>
<keyword evidence="8" id="KW-0444">Lipid biosynthesis</keyword>
<evidence type="ECO:0000256" key="13">
    <source>
        <dbReference type="ARBA" id="ARBA00023098"/>
    </source>
</evidence>
<organism evidence="19 20">
    <name type="scientific">Serendipita vermifera MAFF 305830</name>
    <dbReference type="NCBI Taxonomy" id="933852"/>
    <lineage>
        <taxon>Eukaryota</taxon>
        <taxon>Fungi</taxon>
        <taxon>Dikarya</taxon>
        <taxon>Basidiomycota</taxon>
        <taxon>Agaricomycotina</taxon>
        <taxon>Agaricomycetes</taxon>
        <taxon>Sebacinales</taxon>
        <taxon>Serendipitaceae</taxon>
        <taxon>Serendipita</taxon>
    </lineage>
</organism>
<dbReference type="OrthoDB" id="341477at2759"/>
<dbReference type="EC" id="2.7.7.41" evidence="6"/>
<keyword evidence="17" id="KW-1208">Phospholipid metabolism</keyword>
<dbReference type="GO" id="GO:0016024">
    <property type="term" value="P:CDP-diacylglycerol biosynthetic process"/>
    <property type="evidence" value="ECO:0007669"/>
    <property type="project" value="UniProtKB-UniPathway"/>
</dbReference>
<evidence type="ECO:0000256" key="4">
    <source>
        <dbReference type="ARBA" id="ARBA00005189"/>
    </source>
</evidence>
<dbReference type="AlphaFoldDB" id="A0A0C3BFU4"/>
<proteinExistence type="inferred from homology"/>
<keyword evidence="16" id="KW-0594">Phospholipid biosynthesis</keyword>
<evidence type="ECO:0000256" key="16">
    <source>
        <dbReference type="ARBA" id="ARBA00023209"/>
    </source>
</evidence>
<dbReference type="Pfam" id="PF09139">
    <property type="entry name" value="Tam41_Mmp37"/>
    <property type="match status" value="1"/>
</dbReference>
<evidence type="ECO:0000256" key="18">
    <source>
        <dbReference type="ARBA" id="ARBA00029893"/>
    </source>
</evidence>
<dbReference type="STRING" id="933852.A0A0C3BFU4"/>
<evidence type="ECO:0000256" key="7">
    <source>
        <dbReference type="ARBA" id="ARBA00018337"/>
    </source>
</evidence>
<keyword evidence="12" id="KW-0460">Magnesium</keyword>
<evidence type="ECO:0000256" key="5">
    <source>
        <dbReference type="ARBA" id="ARBA00005458"/>
    </source>
</evidence>
<dbReference type="PANTHER" id="PTHR13619">
    <property type="entry name" value="PHOSPHATIDATE CYTIDYLYLTRANSFERASE, MITOCHONDRIAL"/>
    <property type="match status" value="1"/>
</dbReference>
<sequence length="203" mass="22691">MHKPLRIIKDDARVRLTQQVNLTSAIRTALLTLPETFEEGQLFERIAALSYQGDLRMALPFENRSKIANIVNAQTPQFKELYYRLVVGLPGVHWSPESTTIHQDGSPKTKAAHVRKLPSELRSRIEAQFAGKPGVPSKDSDEPEYWSRLAGDSSLPDLVQSEVNSIVRYSSTIQTAKGLITSGVGTSVKYAGKKIVKYWQGRR</sequence>
<dbReference type="Proteomes" id="UP000054097">
    <property type="component" value="Unassembled WGS sequence"/>
</dbReference>
<evidence type="ECO:0000313" key="19">
    <source>
        <dbReference type="EMBL" id="KIM31054.1"/>
    </source>
</evidence>
<comment type="pathway">
    <text evidence="3">Phospholipid metabolism; CDP-diacylglycerol biosynthesis; CDP-diacylglycerol from sn-glycerol 3-phosphate: step 3/3.</text>
</comment>
<dbReference type="HOGENOM" id="CLU_1349632_0_0_1"/>
<keyword evidence="10" id="KW-0548">Nucleotidyltransferase</keyword>
<gene>
    <name evidence="19" type="ORF">M408DRAFT_327946</name>
</gene>
<comment type="pathway">
    <text evidence="4">Lipid metabolism.</text>
</comment>
<name>A0A0C3BFU4_SERVB</name>
<evidence type="ECO:0000256" key="8">
    <source>
        <dbReference type="ARBA" id="ARBA00022516"/>
    </source>
</evidence>
<dbReference type="GO" id="GO:0032049">
    <property type="term" value="P:cardiolipin biosynthetic process"/>
    <property type="evidence" value="ECO:0007669"/>
    <property type="project" value="InterPro"/>
</dbReference>